<protein>
    <submittedName>
        <fullName evidence="3">Uncharacterized protein</fullName>
    </submittedName>
</protein>
<evidence type="ECO:0000313" key="3">
    <source>
        <dbReference type="EMBL" id="CDI55252.1"/>
    </source>
</evidence>
<feature type="compositionally biased region" description="Low complexity" evidence="1">
    <location>
        <begin position="350"/>
        <end position="374"/>
    </location>
</feature>
<sequence length="566" mass="58253">MSSALSNGTSAATSIGSENITASNTTSITGLNVTLLTFGPLSSCITLPNITAEPLPATVNLSDAAQYQVIQAWFTKLPKTSSCSTLAWKLKPDYSDHLNAMSTFQNQLEQLFPASNSTLGTSGLAGDANNTISTNTSVSTTAPNGISTFFGSGVSSSSSLSTWSTGDSLPSSLPLWMGVVVASTALVHLLALILHICSDLDVLFPALAAKLIRAQEESVLPSHIAPSNGSSATLVDSNTSTDPDAKVVDPPGYLEPLSAPSRSSDVMDAGLKPTPTLLRYSRKCKRLIVPLLLVSALATIAVAVVLNSKFAAGAVTTFPSSASSVVSIPSASVNKPSSTMSMLTANSSSVMPMTSASSSSSSSKASGLSSASVSDVTGTGTNVSETSKIAANADDKSSSSVSPTMSKLVRRQLVRRQTNFFTTPSSSSTSSAPMSSSSDLAQSSSSSAATQNSSLSSSILSPSSSASSSLLTSASPIATPTAIASSNALTTSTATGTTNSSSNDTTSDAQTNSLFVLSQGDSMHRLWWIVMIDLLLWFCQRRRTRAQIAFDKARKSLLAQISIPIK</sequence>
<feature type="transmembrane region" description="Helical" evidence="2">
    <location>
        <begin position="175"/>
        <end position="197"/>
    </location>
</feature>
<keyword evidence="2" id="KW-1133">Transmembrane helix</keyword>
<feature type="region of interest" description="Disordered" evidence="1">
    <location>
        <begin position="387"/>
        <end position="406"/>
    </location>
</feature>
<feature type="compositionally biased region" description="Polar residues" evidence="1">
    <location>
        <begin position="230"/>
        <end position="242"/>
    </location>
</feature>
<evidence type="ECO:0000256" key="2">
    <source>
        <dbReference type="SAM" id="Phobius"/>
    </source>
</evidence>
<proteinExistence type="predicted"/>
<dbReference type="EMBL" id="HG529642">
    <property type="protein sequence ID" value="CDI55252.1"/>
    <property type="molecule type" value="Genomic_DNA"/>
</dbReference>
<feature type="region of interest" description="Disordered" evidence="1">
    <location>
        <begin position="230"/>
        <end position="250"/>
    </location>
</feature>
<name>A0A077R844_9BASI</name>
<keyword evidence="2" id="KW-0812">Transmembrane</keyword>
<accession>A0A077R844</accession>
<reference evidence="3" key="1">
    <citation type="journal article" date="2014" name="Genome Biol. Evol.">
        <title>Gene Loss Rather Than Gene Gain Is Associated with a Host Jump from Monocots to Dicots in the Smut Fungus Melanopsichium pennsylvanicum.</title>
        <authorList>
            <person name="Sharma R."/>
            <person name="Mishra B."/>
            <person name="Runge F."/>
            <person name="Thines M."/>
        </authorList>
    </citation>
    <scope>NUCLEOTIDE SEQUENCE</scope>
    <source>
        <strain evidence="3">4</strain>
    </source>
</reference>
<keyword evidence="2" id="KW-0472">Membrane</keyword>
<feature type="transmembrane region" description="Helical" evidence="2">
    <location>
        <begin position="287"/>
        <end position="306"/>
    </location>
</feature>
<organism evidence="3">
    <name type="scientific">Melanopsichium pennsylvanicum 4</name>
    <dbReference type="NCBI Taxonomy" id="1398559"/>
    <lineage>
        <taxon>Eukaryota</taxon>
        <taxon>Fungi</taxon>
        <taxon>Dikarya</taxon>
        <taxon>Basidiomycota</taxon>
        <taxon>Ustilaginomycotina</taxon>
        <taxon>Ustilaginomycetes</taxon>
        <taxon>Ustilaginales</taxon>
        <taxon>Ustilaginaceae</taxon>
        <taxon>Melanopsichium</taxon>
    </lineage>
</organism>
<evidence type="ECO:0000256" key="1">
    <source>
        <dbReference type="SAM" id="MobiDB-lite"/>
    </source>
</evidence>
<dbReference type="AlphaFoldDB" id="A0A077R844"/>
<feature type="region of interest" description="Disordered" evidence="1">
    <location>
        <begin position="350"/>
        <end position="382"/>
    </location>
</feature>
<feature type="compositionally biased region" description="Low complexity" evidence="1">
    <location>
        <begin position="422"/>
        <end position="445"/>
    </location>
</feature>
<feature type="region of interest" description="Disordered" evidence="1">
    <location>
        <begin position="411"/>
        <end position="445"/>
    </location>
</feature>